<feature type="transmembrane region" description="Helical" evidence="7">
    <location>
        <begin position="92"/>
        <end position="115"/>
    </location>
</feature>
<evidence type="ECO:0000256" key="6">
    <source>
        <dbReference type="ARBA" id="ARBA00023136"/>
    </source>
</evidence>
<dbReference type="Proteomes" id="UP000557739">
    <property type="component" value="Unassembled WGS sequence"/>
</dbReference>
<accession>A0A7W9ASB5</accession>
<organism evidence="9 10">
    <name type="scientific">Sphingomonas yantingensis</name>
    <dbReference type="NCBI Taxonomy" id="1241761"/>
    <lineage>
        <taxon>Bacteria</taxon>
        <taxon>Pseudomonadati</taxon>
        <taxon>Pseudomonadota</taxon>
        <taxon>Alphaproteobacteria</taxon>
        <taxon>Sphingomonadales</taxon>
        <taxon>Sphingomonadaceae</taxon>
        <taxon>Sphingomonas</taxon>
    </lineage>
</organism>
<dbReference type="Gene3D" id="1.20.1540.10">
    <property type="entry name" value="Rhomboid-like"/>
    <property type="match status" value="1"/>
</dbReference>
<keyword evidence="6 7" id="KW-0472">Membrane</keyword>
<feature type="transmembrane region" description="Helical" evidence="7">
    <location>
        <begin position="7"/>
        <end position="37"/>
    </location>
</feature>
<proteinExistence type="inferred from homology"/>
<comment type="subcellular location">
    <subcellularLocation>
        <location evidence="1">Membrane</location>
        <topology evidence="1">Multi-pass membrane protein</topology>
    </subcellularLocation>
</comment>
<dbReference type="InterPro" id="IPR035952">
    <property type="entry name" value="Rhomboid-like_sf"/>
</dbReference>
<dbReference type="AlphaFoldDB" id="A0A7W9ASB5"/>
<dbReference type="InterPro" id="IPR022764">
    <property type="entry name" value="Peptidase_S54_rhomboid_dom"/>
</dbReference>
<evidence type="ECO:0000256" key="1">
    <source>
        <dbReference type="ARBA" id="ARBA00004141"/>
    </source>
</evidence>
<dbReference type="PANTHER" id="PTHR43731:SF14">
    <property type="entry name" value="PRESENILIN-ASSOCIATED RHOMBOID-LIKE PROTEIN, MITOCHONDRIAL"/>
    <property type="match status" value="1"/>
</dbReference>
<comment type="similarity">
    <text evidence="2">Belongs to the peptidase S54 family.</text>
</comment>
<comment type="caution">
    <text evidence="9">The sequence shown here is derived from an EMBL/GenBank/DDBJ whole genome shotgun (WGS) entry which is preliminary data.</text>
</comment>
<dbReference type="InterPro" id="IPR050925">
    <property type="entry name" value="Rhomboid_protease_S54"/>
</dbReference>
<name>A0A7W9ASB5_9SPHN</name>
<gene>
    <name evidence="9" type="ORF">FHR19_002947</name>
</gene>
<keyword evidence="5 7" id="KW-1133">Transmembrane helix</keyword>
<evidence type="ECO:0000256" key="3">
    <source>
        <dbReference type="ARBA" id="ARBA00022692"/>
    </source>
</evidence>
<dbReference type="SUPFAM" id="SSF144091">
    <property type="entry name" value="Rhomboid-like"/>
    <property type="match status" value="1"/>
</dbReference>
<dbReference type="GO" id="GO:0004252">
    <property type="term" value="F:serine-type endopeptidase activity"/>
    <property type="evidence" value="ECO:0007669"/>
    <property type="project" value="InterPro"/>
</dbReference>
<dbReference type="EMBL" id="JACIJJ010000004">
    <property type="protein sequence ID" value="MBB5699581.1"/>
    <property type="molecule type" value="Genomic_DNA"/>
</dbReference>
<keyword evidence="9" id="KW-0645">Protease</keyword>
<evidence type="ECO:0000259" key="8">
    <source>
        <dbReference type="Pfam" id="PF01694"/>
    </source>
</evidence>
<feature type="transmembrane region" description="Helical" evidence="7">
    <location>
        <begin position="57"/>
        <end position="80"/>
    </location>
</feature>
<dbReference type="PANTHER" id="PTHR43731">
    <property type="entry name" value="RHOMBOID PROTEASE"/>
    <property type="match status" value="1"/>
</dbReference>
<dbReference type="Pfam" id="PF01694">
    <property type="entry name" value="Rhomboid"/>
    <property type="match status" value="1"/>
</dbReference>
<keyword evidence="4" id="KW-0378">Hydrolase</keyword>
<feature type="domain" description="Peptidase S54 rhomboid" evidence="8">
    <location>
        <begin position="59"/>
        <end position="204"/>
    </location>
</feature>
<evidence type="ECO:0000313" key="9">
    <source>
        <dbReference type="EMBL" id="MBB5699581.1"/>
    </source>
</evidence>
<evidence type="ECO:0000313" key="10">
    <source>
        <dbReference type="Proteomes" id="UP000557739"/>
    </source>
</evidence>
<evidence type="ECO:0000256" key="7">
    <source>
        <dbReference type="SAM" id="Phobius"/>
    </source>
</evidence>
<dbReference type="GO" id="GO:0006508">
    <property type="term" value="P:proteolysis"/>
    <property type="evidence" value="ECO:0007669"/>
    <property type="project" value="UniProtKB-KW"/>
</dbReference>
<dbReference type="GO" id="GO:0016020">
    <property type="term" value="C:membrane"/>
    <property type="evidence" value="ECO:0007669"/>
    <property type="project" value="UniProtKB-SubCell"/>
</dbReference>
<feature type="transmembrane region" description="Helical" evidence="7">
    <location>
        <begin position="121"/>
        <end position="140"/>
    </location>
</feature>
<evidence type="ECO:0000256" key="4">
    <source>
        <dbReference type="ARBA" id="ARBA00022801"/>
    </source>
</evidence>
<dbReference type="RefSeq" id="WP_343053281.1">
    <property type="nucleotide sequence ID" value="NZ_JACIJJ010000004.1"/>
</dbReference>
<feature type="transmembrane region" description="Helical" evidence="7">
    <location>
        <begin position="184"/>
        <end position="204"/>
    </location>
</feature>
<evidence type="ECO:0000256" key="2">
    <source>
        <dbReference type="ARBA" id="ARBA00009045"/>
    </source>
</evidence>
<keyword evidence="3 7" id="KW-0812">Transmembrane</keyword>
<keyword evidence="10" id="KW-1185">Reference proteome</keyword>
<sequence length="211" mass="21837">MLTRAPATAAITIVTGIAGAVLILSDLVGYAAIYAGFIPARIGDAFPLLDQSDLLPVWLTPFSATLVHASFFHLGFNLLMLGYTGMSAERALGAKGIAALYLVGAIGAAAAQWAIDPVSASPMIGASGAISAIVGAYSVLYSRNRTRAVGPFSAQVVQGAWLIAAWTAINLLVTYVSAGTDMPVAGAAHVGGFVVGVILARPLMRWHWRRA</sequence>
<protein>
    <submittedName>
        <fullName evidence="9">Membrane associated rhomboid family serine protease</fullName>
    </submittedName>
</protein>
<evidence type="ECO:0000256" key="5">
    <source>
        <dbReference type="ARBA" id="ARBA00022989"/>
    </source>
</evidence>
<reference evidence="9 10" key="1">
    <citation type="submission" date="2020-08" db="EMBL/GenBank/DDBJ databases">
        <title>Genomic Encyclopedia of Type Strains, Phase IV (KMG-IV): sequencing the most valuable type-strain genomes for metagenomic binning, comparative biology and taxonomic classification.</title>
        <authorList>
            <person name="Goeker M."/>
        </authorList>
    </citation>
    <scope>NUCLEOTIDE SEQUENCE [LARGE SCALE GENOMIC DNA]</scope>
    <source>
        <strain evidence="9 10">DSM 27244</strain>
    </source>
</reference>